<proteinExistence type="predicted"/>
<feature type="transmembrane region" description="Helical" evidence="1">
    <location>
        <begin position="123"/>
        <end position="143"/>
    </location>
</feature>
<dbReference type="InterPro" id="IPR036259">
    <property type="entry name" value="MFS_trans_sf"/>
</dbReference>
<gene>
    <name evidence="2" type="ORF">H4696_003474</name>
</gene>
<keyword evidence="1" id="KW-1133">Transmembrane helix</keyword>
<keyword evidence="1" id="KW-0812">Transmembrane</keyword>
<feature type="transmembrane region" description="Helical" evidence="1">
    <location>
        <begin position="92"/>
        <end position="111"/>
    </location>
</feature>
<comment type="caution">
    <text evidence="2">The sequence shown here is derived from an EMBL/GenBank/DDBJ whole genome shotgun (WGS) entry which is preliminary data.</text>
</comment>
<dbReference type="EMBL" id="JADBEG010000001">
    <property type="protein sequence ID" value="MBE1496374.1"/>
    <property type="molecule type" value="Genomic_DNA"/>
</dbReference>
<feature type="transmembrane region" description="Helical" evidence="1">
    <location>
        <begin position="33"/>
        <end position="51"/>
    </location>
</feature>
<dbReference type="RefSeq" id="WP_143264999.1">
    <property type="nucleotide sequence ID" value="NZ_JADBEG010000001.1"/>
</dbReference>
<name>A0ABR9HZN8_9PSEU</name>
<dbReference type="SUPFAM" id="SSF103473">
    <property type="entry name" value="MFS general substrate transporter"/>
    <property type="match status" value="1"/>
</dbReference>
<evidence type="ECO:0000256" key="1">
    <source>
        <dbReference type="SAM" id="Phobius"/>
    </source>
</evidence>
<dbReference type="Gene3D" id="1.20.1250.20">
    <property type="entry name" value="MFS general substrate transporter like domains"/>
    <property type="match status" value="1"/>
</dbReference>
<dbReference type="Proteomes" id="UP000631670">
    <property type="component" value="Unassembled WGS sequence"/>
</dbReference>
<evidence type="ECO:0000313" key="3">
    <source>
        <dbReference type="Proteomes" id="UP000631670"/>
    </source>
</evidence>
<feature type="transmembrane region" description="Helical" evidence="1">
    <location>
        <begin position="57"/>
        <end position="80"/>
    </location>
</feature>
<protein>
    <submittedName>
        <fullName evidence="2">MFS family permease</fullName>
    </submittedName>
</protein>
<keyword evidence="3" id="KW-1185">Reference proteome</keyword>
<sequence>MDKAASSWSGPILSGLGHVAGRLTEGWAMSRRLVLLGGGSLAMSAGCLLCLPTGTPWFYAGMLVVTLGELALIVAADVVASELAPDGATGVYLGYTTMSWGVGAALAGLLSGLLLDGSSTGRIWFWPVSTVVLLAGATGLITVGRRQARNTAAIAATA</sequence>
<keyword evidence="1" id="KW-0472">Membrane</keyword>
<reference evidence="2 3" key="1">
    <citation type="submission" date="2020-10" db="EMBL/GenBank/DDBJ databases">
        <title>Sequencing the genomes of 1000 actinobacteria strains.</title>
        <authorList>
            <person name="Klenk H.-P."/>
        </authorList>
    </citation>
    <scope>NUCLEOTIDE SEQUENCE [LARGE SCALE GENOMIC DNA]</scope>
    <source>
        <strain evidence="2 3">DSM 44653</strain>
    </source>
</reference>
<organism evidence="2 3">
    <name type="scientific">Amycolatopsis lexingtonensis</name>
    <dbReference type="NCBI Taxonomy" id="218822"/>
    <lineage>
        <taxon>Bacteria</taxon>
        <taxon>Bacillati</taxon>
        <taxon>Actinomycetota</taxon>
        <taxon>Actinomycetes</taxon>
        <taxon>Pseudonocardiales</taxon>
        <taxon>Pseudonocardiaceae</taxon>
        <taxon>Amycolatopsis</taxon>
    </lineage>
</organism>
<evidence type="ECO:0000313" key="2">
    <source>
        <dbReference type="EMBL" id="MBE1496374.1"/>
    </source>
</evidence>
<accession>A0ABR9HZN8</accession>